<reference evidence="9 12" key="3">
    <citation type="journal article" date="2011" name="Nature">
        <title>The Medicago genome provides insight into the evolution of rhizobial symbioses.</title>
        <authorList>
            <person name="Young N.D."/>
            <person name="Debelle F."/>
            <person name="Oldroyd G.E."/>
            <person name="Geurts R."/>
            <person name="Cannon S.B."/>
            <person name="Udvardi M.K."/>
            <person name="Benedito V.A."/>
            <person name="Mayer K.F."/>
            <person name="Gouzy J."/>
            <person name="Schoof H."/>
            <person name="Van de Peer Y."/>
            <person name="Proost S."/>
            <person name="Cook D.R."/>
            <person name="Meyers B.C."/>
            <person name="Spannagl M."/>
            <person name="Cheung F."/>
            <person name="De Mita S."/>
            <person name="Krishnakumar V."/>
            <person name="Gundlach H."/>
            <person name="Zhou S."/>
            <person name="Mudge J."/>
            <person name="Bharti A.K."/>
            <person name="Murray J.D."/>
            <person name="Naoumkina M.A."/>
            <person name="Rosen B."/>
            <person name="Silverstein K.A."/>
            <person name="Tang H."/>
            <person name="Rombauts S."/>
            <person name="Zhao P.X."/>
            <person name="Zhou P."/>
            <person name="Barbe V."/>
            <person name="Bardou P."/>
            <person name="Bechner M."/>
            <person name="Bellec A."/>
            <person name="Berger A."/>
            <person name="Berges H."/>
            <person name="Bidwell S."/>
            <person name="Bisseling T."/>
            <person name="Choisne N."/>
            <person name="Couloux A."/>
            <person name="Denny R."/>
            <person name="Deshpande S."/>
            <person name="Dai X."/>
            <person name="Doyle J.J."/>
            <person name="Dudez A.M."/>
            <person name="Farmer A.D."/>
            <person name="Fouteau S."/>
            <person name="Franken C."/>
            <person name="Gibelin C."/>
            <person name="Gish J."/>
            <person name="Goldstein S."/>
            <person name="Gonzalez A.J."/>
            <person name="Green P.J."/>
            <person name="Hallab A."/>
            <person name="Hartog M."/>
            <person name="Hua A."/>
            <person name="Humphray S.J."/>
            <person name="Jeong D.H."/>
            <person name="Jing Y."/>
            <person name="Jocker A."/>
            <person name="Kenton S.M."/>
            <person name="Kim D.J."/>
            <person name="Klee K."/>
            <person name="Lai H."/>
            <person name="Lang C."/>
            <person name="Lin S."/>
            <person name="Macmil S.L."/>
            <person name="Magdelenat G."/>
            <person name="Matthews L."/>
            <person name="McCorrison J."/>
            <person name="Monaghan E.L."/>
            <person name="Mun J.H."/>
            <person name="Najar F.Z."/>
            <person name="Nicholson C."/>
            <person name="Noirot C."/>
            <person name="O'Bleness M."/>
            <person name="Paule C.R."/>
            <person name="Poulain J."/>
            <person name="Prion F."/>
            <person name="Qin B."/>
            <person name="Qu C."/>
            <person name="Retzel E.F."/>
            <person name="Riddle C."/>
            <person name="Sallet E."/>
            <person name="Samain S."/>
            <person name="Samson N."/>
            <person name="Sanders I."/>
            <person name="Saurat O."/>
            <person name="Scarpelli C."/>
            <person name="Schiex T."/>
            <person name="Segurens B."/>
            <person name="Severin A.J."/>
            <person name="Sherrier D.J."/>
            <person name="Shi R."/>
            <person name="Sims S."/>
            <person name="Singer S.R."/>
            <person name="Sinharoy S."/>
            <person name="Sterck L."/>
            <person name="Viollet A."/>
            <person name="Wang B.B."/>
            <person name="Wang K."/>
            <person name="Wang M."/>
            <person name="Wang X."/>
            <person name="Warfsmann J."/>
            <person name="Weissenbach J."/>
            <person name="White D.D."/>
            <person name="White J.D."/>
            <person name="Wiley G.B."/>
            <person name="Wincker P."/>
            <person name="Xing Y."/>
            <person name="Yang L."/>
            <person name="Yao Z."/>
            <person name="Ying F."/>
            <person name="Zhai J."/>
            <person name="Zhou L."/>
            <person name="Zuber A."/>
            <person name="Denarie J."/>
            <person name="Dixon R.A."/>
            <person name="May G.D."/>
            <person name="Schwartz D.C."/>
            <person name="Rogers J."/>
            <person name="Quetier F."/>
            <person name="Town C.D."/>
            <person name="Roe B.A."/>
        </authorList>
    </citation>
    <scope>NUCLEOTIDE SEQUENCE [LARGE SCALE GENOMIC DNA]</scope>
    <source>
        <strain evidence="9">A17</strain>
        <strain evidence="11 12">cv. Jemalong A17</strain>
    </source>
</reference>
<evidence type="ECO:0000256" key="5">
    <source>
        <dbReference type="SAM" id="MobiDB-lite"/>
    </source>
</evidence>
<feature type="compositionally biased region" description="Polar residues" evidence="5">
    <location>
        <begin position="450"/>
        <end position="469"/>
    </location>
</feature>
<evidence type="ECO:0000259" key="6">
    <source>
        <dbReference type="Pfam" id="PF24662"/>
    </source>
</evidence>
<dbReference type="HOGENOM" id="CLU_015616_0_0_1"/>
<dbReference type="EMBL" id="CM001223">
    <property type="protein sequence ID" value="AES82483.1"/>
    <property type="molecule type" value="Genomic_DNA"/>
</dbReference>
<dbReference type="SUPFAM" id="SSF46689">
    <property type="entry name" value="Homeodomain-like"/>
    <property type="match status" value="1"/>
</dbReference>
<keyword evidence="10" id="KW-0238">DNA-binding</keyword>
<proteinExistence type="predicted"/>
<dbReference type="InterPro" id="IPR056067">
    <property type="entry name" value="DUF7650"/>
</dbReference>
<feature type="region of interest" description="Disordered" evidence="5">
    <location>
        <begin position="430"/>
        <end position="474"/>
    </location>
</feature>
<keyword evidence="12" id="KW-1185">Reference proteome</keyword>
<dbReference type="Pfam" id="PF25826">
    <property type="entry name" value="DUF7952"/>
    <property type="match status" value="1"/>
</dbReference>
<dbReference type="GO" id="GO:0003677">
    <property type="term" value="F:DNA binding"/>
    <property type="evidence" value="ECO:0007669"/>
    <property type="project" value="UniProtKB-KW"/>
</dbReference>
<dbReference type="STRING" id="3880.A2Q346"/>
<evidence type="ECO:0000256" key="1">
    <source>
        <dbReference type="ARBA" id="ARBA00004123"/>
    </source>
</evidence>
<name>A2Q346_MEDTR</name>
<accession>A2Q346</accession>
<dbReference type="eggNOG" id="ENOG502QQVN">
    <property type="taxonomic scope" value="Eukaryota"/>
</dbReference>
<dbReference type="PANTHER" id="PTHR13859:SF31">
    <property type="entry name" value="ELM2 DOMAIN-CONTAINING PROTEIN"/>
    <property type="match status" value="1"/>
</dbReference>
<dbReference type="Pfam" id="PF24662">
    <property type="entry name" value="DUF7650"/>
    <property type="match status" value="1"/>
</dbReference>
<reference evidence="11" key="5">
    <citation type="submission" date="2015-04" db="UniProtKB">
        <authorList>
            <consortium name="EnsemblPlants"/>
        </authorList>
    </citation>
    <scope>IDENTIFICATION</scope>
    <source>
        <strain evidence="11">cv. Jemalong A17</strain>
    </source>
</reference>
<dbReference type="GO" id="GO:0003714">
    <property type="term" value="F:transcription corepressor activity"/>
    <property type="evidence" value="ECO:0000318"/>
    <property type="project" value="GO_Central"/>
</dbReference>
<dbReference type="AlphaFoldDB" id="A2Q346"/>
<dbReference type="EMBL" id="PSQE01000007">
    <property type="protein sequence ID" value="RHN49264.1"/>
    <property type="molecule type" value="Genomic_DNA"/>
</dbReference>
<keyword evidence="2" id="KW-0805">Transcription regulation</keyword>
<dbReference type="OMA" id="EKANDPC"/>
<dbReference type="Proteomes" id="UP000002051">
    <property type="component" value="Unassembled WGS sequence"/>
</dbReference>
<evidence type="ECO:0000256" key="2">
    <source>
        <dbReference type="ARBA" id="ARBA00023015"/>
    </source>
</evidence>
<reference evidence="8" key="2">
    <citation type="submission" date="2007-03" db="EMBL/GenBank/DDBJ databases">
        <authorList>
            <consortium name="The International Medicago Genome Annotation Group"/>
        </authorList>
    </citation>
    <scope>NUCLEOTIDE SEQUENCE</scope>
</reference>
<evidence type="ECO:0000259" key="7">
    <source>
        <dbReference type="Pfam" id="PF25826"/>
    </source>
</evidence>
<reference evidence="9 12" key="4">
    <citation type="journal article" date="2014" name="BMC Genomics">
        <title>An improved genome release (version Mt4.0) for the model legume Medicago truncatula.</title>
        <authorList>
            <person name="Tang H."/>
            <person name="Krishnakumar V."/>
            <person name="Bidwell S."/>
            <person name="Rosen B."/>
            <person name="Chan A."/>
            <person name="Zhou S."/>
            <person name="Gentzbittel L."/>
            <person name="Childs K.L."/>
            <person name="Yandell M."/>
            <person name="Gundlach H."/>
            <person name="Mayer K.F."/>
            <person name="Schwartz D.C."/>
            <person name="Town C.D."/>
        </authorList>
    </citation>
    <scope>GENOME REANNOTATION</scope>
    <source>
        <strain evidence="11 12">cv. Jemalong A17</strain>
    </source>
</reference>
<evidence type="ECO:0000313" key="10">
    <source>
        <dbReference type="EMBL" id="RHN49264.1"/>
    </source>
</evidence>
<evidence type="ECO:0000256" key="4">
    <source>
        <dbReference type="ARBA" id="ARBA00023242"/>
    </source>
</evidence>
<dbReference type="EnsemblPlants" id="AES82483">
    <property type="protein sequence ID" value="AES82483"/>
    <property type="gene ID" value="MTR_7g113250"/>
</dbReference>
<gene>
    <name evidence="9" type="ordered locus">MTR_7g113250</name>
    <name evidence="8" type="ORF">MtrDRAFT_AC154391g30v2</name>
    <name evidence="10" type="ORF">MtrunA17_Chr7g0272661</name>
</gene>
<dbReference type="Proteomes" id="UP000265566">
    <property type="component" value="Chromosome 7"/>
</dbReference>
<evidence type="ECO:0000313" key="8">
    <source>
        <dbReference type="EMBL" id="ABN08046.1"/>
    </source>
</evidence>
<keyword evidence="8" id="KW-0371">Homeobox</keyword>
<keyword evidence="3" id="KW-0804">Transcription</keyword>
<dbReference type="Gene3D" id="1.10.10.60">
    <property type="entry name" value="Homeodomain-like"/>
    <property type="match status" value="1"/>
</dbReference>
<evidence type="ECO:0000313" key="12">
    <source>
        <dbReference type="Proteomes" id="UP000002051"/>
    </source>
</evidence>
<reference evidence="8" key="1">
    <citation type="submission" date="2004-12" db="EMBL/GenBank/DDBJ databases">
        <authorList>
            <person name="Town C.D."/>
        </authorList>
    </citation>
    <scope>NUCLEOTIDE SEQUENCE</scope>
</reference>
<evidence type="ECO:0000256" key="3">
    <source>
        <dbReference type="ARBA" id="ARBA00023163"/>
    </source>
</evidence>
<dbReference type="InterPro" id="IPR009057">
    <property type="entry name" value="Homeodomain-like_sf"/>
</dbReference>
<reference evidence="10" key="6">
    <citation type="journal article" date="2018" name="Nat. Plants">
        <title>Whole-genome landscape of Medicago truncatula symbiotic genes.</title>
        <authorList>
            <person name="Pecrix Y."/>
            <person name="Gamas P."/>
            <person name="Carrere S."/>
        </authorList>
    </citation>
    <scope>NUCLEOTIDE SEQUENCE</scope>
    <source>
        <tissue evidence="10">Leaves</tissue>
    </source>
</reference>
<evidence type="ECO:0000313" key="11">
    <source>
        <dbReference type="EnsemblPlants" id="AES82483"/>
    </source>
</evidence>
<feature type="domain" description="DUF7952" evidence="7">
    <location>
        <begin position="62"/>
        <end position="192"/>
    </location>
</feature>
<organism evidence="8">
    <name type="scientific">Medicago truncatula</name>
    <name type="common">Barrel medic</name>
    <name type="synonym">Medicago tribuloides</name>
    <dbReference type="NCBI Taxonomy" id="3880"/>
    <lineage>
        <taxon>Eukaryota</taxon>
        <taxon>Viridiplantae</taxon>
        <taxon>Streptophyta</taxon>
        <taxon>Embryophyta</taxon>
        <taxon>Tracheophyta</taxon>
        <taxon>Spermatophyta</taxon>
        <taxon>Magnoliopsida</taxon>
        <taxon>eudicotyledons</taxon>
        <taxon>Gunneridae</taxon>
        <taxon>Pentapetalae</taxon>
        <taxon>rosids</taxon>
        <taxon>fabids</taxon>
        <taxon>Fabales</taxon>
        <taxon>Fabaceae</taxon>
        <taxon>Papilionoideae</taxon>
        <taxon>50 kb inversion clade</taxon>
        <taxon>NPAAA clade</taxon>
        <taxon>Hologalegina</taxon>
        <taxon>IRL clade</taxon>
        <taxon>Trifolieae</taxon>
        <taxon>Medicago</taxon>
    </lineage>
</organism>
<feature type="compositionally biased region" description="Polar residues" evidence="5">
    <location>
        <begin position="430"/>
        <end position="441"/>
    </location>
</feature>
<comment type="subcellular location">
    <subcellularLocation>
        <location evidence="1">Nucleus</location>
    </subcellularLocation>
</comment>
<keyword evidence="4" id="KW-0539">Nucleus</keyword>
<dbReference type="PANTHER" id="PTHR13859">
    <property type="entry name" value="ATROPHIN-RELATED"/>
    <property type="match status" value="1"/>
</dbReference>
<feature type="domain" description="DUF7650" evidence="6">
    <location>
        <begin position="226"/>
        <end position="313"/>
    </location>
</feature>
<sequence>MDHVSCEGLESSPRIGPEYQAEIPSVIKKSEKLPLQMNPADSKDFHDKSRSYAICLPMSETWSDADTKCFLLSLFIFGKNFTPIKRFIENKGMGEILSFYYGKFYKTDGYCRWSECMKLKGRKCMIGKKLFTGPRQDELLSRLIPHVSEESQDSLLQISKSFMEGRISLEKYISSLKSTVGINVLVEAVGIGNKKGDLTRLGVEPGKNSRTFSAPTCKSLSSLGPSDILQSLTGGFRLSKTKNNELFWEAVWPRLLARGWHSEQTKYRGCVTSDDYLVFLIPGVQKFSRRKLVKGNHYFDSVSDVLKKVVAEPNILVLKEEEAAKVGSCNEEELEKRSNGHDLSDDHRQCYLKPRSSSYSKDHIKFMVTDASLVHDGKPSDLRELKYVPINSLSKVDVDAAGKKYKGHKYMRKVNHSKDLSKNIKQNSTKLTVKPGSSRSSNFRDADQNFCGSVSHQQNGSSTASSANRNVEENNEKNILNDSYRCMSVSCVKIEKCESFSINIPQVPSNSENRKMMAMVEEAKQGLKAKDPRLASVTQETVEEPHRTPCDVGSLEQQPDINPRRQSNRKRPLTVRALEYIANEFLHVPKRQKRKDIQTQQDHLNPCCKDCKRGKTMLPRHCSDHGTAVLA</sequence>
<feature type="region of interest" description="Disordered" evidence="5">
    <location>
        <begin position="539"/>
        <end position="570"/>
    </location>
</feature>
<dbReference type="PaxDb" id="3880-AES82483"/>
<protein>
    <submittedName>
        <fullName evidence="8 10">Homeodomain-like</fullName>
    </submittedName>
</protein>
<dbReference type="GO" id="GO:0005634">
    <property type="term" value="C:nucleus"/>
    <property type="evidence" value="ECO:0000318"/>
    <property type="project" value="GO_Central"/>
</dbReference>
<dbReference type="Gramene" id="rna44078">
    <property type="protein sequence ID" value="RHN49264.1"/>
    <property type="gene ID" value="gene44078"/>
</dbReference>
<dbReference type="InterPro" id="IPR057712">
    <property type="entry name" value="DUF7952"/>
</dbReference>
<evidence type="ECO:0000313" key="9">
    <source>
        <dbReference type="EMBL" id="AES82483.1"/>
    </source>
</evidence>
<dbReference type="EMBL" id="AC154391">
    <property type="protein sequence ID" value="ABN08046.1"/>
    <property type="molecule type" value="Genomic_DNA"/>
</dbReference>